<dbReference type="CDD" id="cd00821">
    <property type="entry name" value="PH"/>
    <property type="match status" value="1"/>
</dbReference>
<dbReference type="PANTHER" id="PTHR45725:SF1">
    <property type="entry name" value="DISHEVELLED ASSOCIATED ACTIVATOR OF MORPHOGENESIS, ISOFORM D"/>
    <property type="match status" value="1"/>
</dbReference>
<feature type="region of interest" description="Disordered" evidence="1">
    <location>
        <begin position="651"/>
        <end position="684"/>
    </location>
</feature>
<name>A0AB34JB63_PRYPA</name>
<feature type="compositionally biased region" description="Polar residues" evidence="1">
    <location>
        <begin position="227"/>
        <end position="238"/>
    </location>
</feature>
<dbReference type="PROSITE" id="PS50096">
    <property type="entry name" value="IQ"/>
    <property type="match status" value="2"/>
</dbReference>
<dbReference type="PROSITE" id="PS50003">
    <property type="entry name" value="PH_DOMAIN"/>
    <property type="match status" value="1"/>
</dbReference>
<evidence type="ECO:0000313" key="3">
    <source>
        <dbReference type="EMBL" id="KAL1515769.1"/>
    </source>
</evidence>
<reference evidence="3 4" key="1">
    <citation type="journal article" date="2024" name="Science">
        <title>Giant polyketide synthase enzymes in the biosynthesis of giant marine polyether toxins.</title>
        <authorList>
            <person name="Fallon T.R."/>
            <person name="Shende V.V."/>
            <person name="Wierzbicki I.H."/>
            <person name="Pendleton A.L."/>
            <person name="Watervoot N.F."/>
            <person name="Auber R.P."/>
            <person name="Gonzalez D.J."/>
            <person name="Wisecaver J.H."/>
            <person name="Moore B.S."/>
        </authorList>
    </citation>
    <scope>NUCLEOTIDE SEQUENCE [LARGE SCALE GENOMIC DNA]</scope>
    <source>
        <strain evidence="3 4">12B1</strain>
    </source>
</reference>
<protein>
    <recommendedName>
        <fullName evidence="2">PH domain-containing protein</fullName>
    </recommendedName>
</protein>
<feature type="compositionally biased region" description="Basic and acidic residues" evidence="1">
    <location>
        <begin position="611"/>
        <end position="624"/>
    </location>
</feature>
<comment type="caution">
    <text evidence="3">The sequence shown here is derived from an EMBL/GenBank/DDBJ whole genome shotgun (WGS) entry which is preliminary data.</text>
</comment>
<feature type="compositionally biased region" description="Basic and acidic residues" evidence="1">
    <location>
        <begin position="651"/>
        <end position="679"/>
    </location>
</feature>
<keyword evidence="4" id="KW-1185">Reference proteome</keyword>
<evidence type="ECO:0000313" key="4">
    <source>
        <dbReference type="Proteomes" id="UP001515480"/>
    </source>
</evidence>
<accession>A0AB34JB63</accession>
<dbReference type="InterPro" id="IPR011993">
    <property type="entry name" value="PH-like_dom_sf"/>
</dbReference>
<proteinExistence type="predicted"/>
<feature type="region of interest" description="Disordered" evidence="1">
    <location>
        <begin position="757"/>
        <end position="781"/>
    </location>
</feature>
<dbReference type="Gene3D" id="2.30.29.30">
    <property type="entry name" value="Pleckstrin-homology domain (PH domain)/Phosphotyrosine-binding domain (PTB)"/>
    <property type="match status" value="1"/>
</dbReference>
<dbReference type="EMBL" id="JBGBPQ010000011">
    <property type="protein sequence ID" value="KAL1515769.1"/>
    <property type="molecule type" value="Genomic_DNA"/>
</dbReference>
<dbReference type="PANTHER" id="PTHR45725">
    <property type="entry name" value="FORMIN HOMOLOGY 2 FAMILY MEMBER"/>
    <property type="match status" value="1"/>
</dbReference>
<gene>
    <name evidence="3" type="ORF">AB1Y20_002385</name>
</gene>
<evidence type="ECO:0000256" key="1">
    <source>
        <dbReference type="SAM" id="MobiDB-lite"/>
    </source>
</evidence>
<dbReference type="Proteomes" id="UP001515480">
    <property type="component" value="Unassembled WGS sequence"/>
</dbReference>
<dbReference type="SMART" id="SM00233">
    <property type="entry name" value="PH"/>
    <property type="match status" value="2"/>
</dbReference>
<feature type="region of interest" description="Disordered" evidence="1">
    <location>
        <begin position="1282"/>
        <end position="1301"/>
    </location>
</feature>
<dbReference type="SUPFAM" id="SSF50729">
    <property type="entry name" value="PH domain-like"/>
    <property type="match status" value="1"/>
</dbReference>
<evidence type="ECO:0000259" key="2">
    <source>
        <dbReference type="PROSITE" id="PS50003"/>
    </source>
</evidence>
<feature type="compositionally biased region" description="Low complexity" evidence="1">
    <location>
        <begin position="259"/>
        <end position="274"/>
    </location>
</feature>
<feature type="region of interest" description="Disordered" evidence="1">
    <location>
        <begin position="606"/>
        <end position="626"/>
    </location>
</feature>
<feature type="compositionally biased region" description="Acidic residues" evidence="1">
    <location>
        <begin position="246"/>
        <end position="258"/>
    </location>
</feature>
<sequence length="1558" mass="163017">MSSNLSPTIAERMAVLAQASANSPSRAAAKPAPASPSPEFIPPRGAALLSGWALKGGALHSFNLRRYVVLHAAPPQLALYEDEACTRPQRGAALLELAGSVVTRQGSLLEVEQARWGWKPGGVLLKLDDEALAERWEAAVRRAQSAGGATGGAAPAVLSRHRCDSVEWLHHNVGEDWGKPSFPSQATHTLLTTPPPLVTTSPPPPCPAALSAGLGSIDPSVEEEPTTHTPPSWSNTDGEGSISAETETDDDVLEEEADPPAAAHVDAAASLSNPPAAPPPSAAEVAPRKLGQFTAEVASIAIQEMALAAAEAGRHVEERDQLSDRQSVVHPPYKSSIAPQPRGGGIKTPYDSQIPPLVAPIVRSPEQLSRLPDAPPHLAPPPPYPPPPRTKPPAPAAPPREEAPPDPPSGEVTSSAPVEVPRNAAGDEMPFVCGLLTKKGMGFPYNWQKRFCVVWASSWTTVYADGMDRPLVTFKYYVSQKEFTRGGNPRGEVRLLSAQPEGEATIVFQLHGGKFGANTLTVRAHTANEARRWLSRVRELLSIKRTPAAPPPRPTTTPPPRGVLPEETPRDTPPRGAVHCASAAPIATGASLDNVLQSLDEGEATATGAVLERKRETPAEERSHRLPTASSLDCIFDDLDDDIGEELAAAEERASNVSMRQEESVEGRGEDSEGRDSRGSKRPSLLSRVLQRLSSSASNLALAPGANAMEVEDTSAAEAAIEALVRHSLAQREAAEPPAASRMDANDVAGVEVNEATSAGEVNETMPSNAEVSEAITSDDKVKEVITSGGEVNKPSTPDGKVNEVITSGGEVNDAIVPDVEANEVITSAGEVNEAITSDGDLNETISSGEVNEAIASGAQVVEVITSGDTVTDLISSSGEVSEALASGGEETIASGGEVHETIASGGDVHETICSGGEVHETIGEVHETIASGGEVHETIASGGEVHETIASGGEVNAVIASGLAVAEMTTGGRDEVLPLVSGMPSQASSQVFVGARIEFDEAGSAWLWFHYSTLANERHTDRCAIELPSAPYGEGNSGEEAGPNLHVMLHAEREDVTRYTAPARPVDVRLCIDASRELSLVFCYTFGAGKEVLSKRPLLLHAAAVSAERLEGREAPPSAALIPLAGESRAPTDQQVYVRAQVCCVGVEPRLQFAYVRSDGSVVNSPALVHVTFDLVGQLVHVRLTPCVVDAAAPFSADAVAEHTATLAITAALAEVAGVAWCPPSTPPLASPPTAVPPKTPSAPPVAPRLSPGIDALADQAADAVAALAIACALRELHSPPHPPAAPPAPTPLPPSPPSPPFPAAAALAAAVAIQSHARRWPIGAAYAQLRAATLRAQAAARARAVRRAYASLRAAASRIGRAYRAAATRAAFLVILAGVRRVQRRVRARAARRAATPRLTAVRVSVRRVAGGGVAPRITYTLAGRRGAFSFSDTIRAVRALQRAFRARRGCVGQLTAGEAAARIQAAARGAVARASTKRLLEARRSIESIDGIVSPGARAGMLAPARVATPLMRLRWPPFRQDAGVARRVSPKDVSKSSRSRGVVEVVPVRVKSNK</sequence>
<feature type="compositionally biased region" description="Pro residues" evidence="1">
    <location>
        <begin position="373"/>
        <end position="398"/>
    </location>
</feature>
<dbReference type="InterPro" id="IPR001849">
    <property type="entry name" value="PH_domain"/>
</dbReference>
<feature type="domain" description="PH" evidence="2">
    <location>
        <begin position="429"/>
        <end position="542"/>
    </location>
</feature>
<dbReference type="InterPro" id="IPR051425">
    <property type="entry name" value="Formin_Homology"/>
</dbReference>
<feature type="region of interest" description="Disordered" evidence="1">
    <location>
        <begin position="179"/>
        <end position="285"/>
    </location>
</feature>
<feature type="region of interest" description="Disordered" evidence="1">
    <location>
        <begin position="316"/>
        <end position="353"/>
    </location>
</feature>
<feature type="compositionally biased region" description="Pro residues" evidence="1">
    <location>
        <begin position="548"/>
        <end position="562"/>
    </location>
</feature>
<feature type="region of interest" description="Disordered" evidence="1">
    <location>
        <begin position="544"/>
        <end position="578"/>
    </location>
</feature>
<feature type="compositionally biased region" description="Pro residues" evidence="1">
    <location>
        <begin position="193"/>
        <end position="207"/>
    </location>
</feature>
<organism evidence="3 4">
    <name type="scientific">Prymnesium parvum</name>
    <name type="common">Toxic golden alga</name>
    <dbReference type="NCBI Taxonomy" id="97485"/>
    <lineage>
        <taxon>Eukaryota</taxon>
        <taxon>Haptista</taxon>
        <taxon>Haptophyta</taxon>
        <taxon>Prymnesiophyceae</taxon>
        <taxon>Prymnesiales</taxon>
        <taxon>Prymnesiaceae</taxon>
        <taxon>Prymnesium</taxon>
    </lineage>
</organism>
<feature type="region of interest" description="Disordered" evidence="1">
    <location>
        <begin position="368"/>
        <end position="416"/>
    </location>
</feature>